<feature type="transmembrane region" description="Helical" evidence="9">
    <location>
        <begin position="49"/>
        <end position="68"/>
    </location>
</feature>
<feature type="transmembrane region" description="Helical" evidence="9">
    <location>
        <begin position="149"/>
        <end position="168"/>
    </location>
</feature>
<dbReference type="GO" id="GO:0005886">
    <property type="term" value="C:plasma membrane"/>
    <property type="evidence" value="ECO:0007669"/>
    <property type="project" value="UniProtKB-SubCell"/>
</dbReference>
<dbReference type="OrthoDB" id="8533534at2"/>
<dbReference type="NCBIfam" id="NF005792">
    <property type="entry name" value="PRK07630.1"/>
    <property type="match status" value="1"/>
</dbReference>
<dbReference type="HAMAP" id="MF_00024">
    <property type="entry name" value="CobD_CbiB"/>
    <property type="match status" value="1"/>
</dbReference>
<evidence type="ECO:0000256" key="3">
    <source>
        <dbReference type="ARBA" id="ARBA00006263"/>
    </source>
</evidence>
<keyword evidence="7 9" id="KW-1133">Transmembrane helix</keyword>
<feature type="transmembrane region" description="Helical" evidence="9">
    <location>
        <begin position="75"/>
        <end position="94"/>
    </location>
</feature>
<comment type="caution">
    <text evidence="9">Lacks conserved residue(s) required for the propagation of feature annotation.</text>
</comment>
<keyword evidence="4 9" id="KW-1003">Cell membrane</keyword>
<comment type="subcellular location">
    <subcellularLocation>
        <location evidence="1 9">Cell membrane</location>
        <topology evidence="1 9">Multi-pass membrane protein</topology>
    </subcellularLocation>
</comment>
<dbReference type="PANTHER" id="PTHR34308">
    <property type="entry name" value="COBALAMIN BIOSYNTHESIS PROTEIN CBIB"/>
    <property type="match status" value="1"/>
</dbReference>
<dbReference type="RefSeq" id="WP_112993114.1">
    <property type="nucleotide sequence ID" value="NZ_PTLZ01000005.1"/>
</dbReference>
<comment type="caution">
    <text evidence="10">The sequence shown here is derived from an EMBL/GenBank/DDBJ whole genome shotgun (WGS) entry which is preliminary data.</text>
</comment>
<proteinExistence type="inferred from homology"/>
<evidence type="ECO:0000256" key="9">
    <source>
        <dbReference type="HAMAP-Rule" id="MF_00024"/>
    </source>
</evidence>
<dbReference type="GO" id="GO:0015420">
    <property type="term" value="F:ABC-type vitamin B12 transporter activity"/>
    <property type="evidence" value="ECO:0007669"/>
    <property type="project" value="UniProtKB-UniRule"/>
</dbReference>
<gene>
    <name evidence="9" type="primary">cobD</name>
    <name evidence="10" type="ORF">EV677_1553</name>
</gene>
<protein>
    <recommendedName>
        <fullName evidence="9">Cobalamin biosynthesis protein CobD</fullName>
    </recommendedName>
</protein>
<evidence type="ECO:0000313" key="10">
    <source>
        <dbReference type="EMBL" id="TDN89496.1"/>
    </source>
</evidence>
<comment type="similarity">
    <text evidence="3 9">Belongs to the CobD/CbiB family.</text>
</comment>
<dbReference type="Proteomes" id="UP000294737">
    <property type="component" value="Unassembled WGS sequence"/>
</dbReference>
<dbReference type="Pfam" id="PF03186">
    <property type="entry name" value="CobD_Cbib"/>
    <property type="match status" value="1"/>
</dbReference>
<feature type="transmembrane region" description="Helical" evidence="9">
    <location>
        <begin position="296"/>
        <end position="317"/>
    </location>
</feature>
<dbReference type="PANTHER" id="PTHR34308:SF1">
    <property type="entry name" value="COBALAMIN BIOSYNTHESIS PROTEIN CBIB"/>
    <property type="match status" value="1"/>
</dbReference>
<evidence type="ECO:0000256" key="7">
    <source>
        <dbReference type="ARBA" id="ARBA00022989"/>
    </source>
</evidence>
<evidence type="ECO:0000256" key="8">
    <source>
        <dbReference type="ARBA" id="ARBA00023136"/>
    </source>
</evidence>
<comment type="function">
    <text evidence="9">Converts cobyric acid to cobinamide by the addition of aminopropanol on the F carboxylic group.</text>
</comment>
<evidence type="ECO:0000256" key="4">
    <source>
        <dbReference type="ARBA" id="ARBA00022475"/>
    </source>
</evidence>
<evidence type="ECO:0000256" key="5">
    <source>
        <dbReference type="ARBA" id="ARBA00022573"/>
    </source>
</evidence>
<comment type="pathway">
    <text evidence="2 9">Cofactor biosynthesis; adenosylcobalamin biosynthesis.</text>
</comment>
<evidence type="ECO:0000256" key="2">
    <source>
        <dbReference type="ARBA" id="ARBA00004953"/>
    </source>
</evidence>
<keyword evidence="5 9" id="KW-0169">Cobalamin biosynthesis</keyword>
<evidence type="ECO:0000256" key="1">
    <source>
        <dbReference type="ARBA" id="ARBA00004651"/>
    </source>
</evidence>
<dbReference type="InterPro" id="IPR004485">
    <property type="entry name" value="Cobalamin_biosynth_CobD/CbiB"/>
</dbReference>
<organism evidence="10 11">
    <name type="scientific">Herminiimonas fonticola</name>
    <dbReference type="NCBI Taxonomy" id="303380"/>
    <lineage>
        <taxon>Bacteria</taxon>
        <taxon>Pseudomonadati</taxon>
        <taxon>Pseudomonadota</taxon>
        <taxon>Betaproteobacteria</taxon>
        <taxon>Burkholderiales</taxon>
        <taxon>Oxalobacteraceae</taxon>
        <taxon>Herminiimonas</taxon>
    </lineage>
</organism>
<dbReference type="AlphaFoldDB" id="A0A4R6G4Y3"/>
<dbReference type="UniPathway" id="UPA00148"/>
<sequence length="318" mass="35042">MTFFSILFALLIEQLKPLRADNPVYAGARALATKLEGSFNAGQVQHGRIAWFLMILAFTVPTALFYWISVKIGPLAALIVNVAVVYVTMGFRHYSHFFTSIQIALNNGDEATARSLLAEWTKRDTAGMDVSEVSRLAVEKALITTHRNVFGVFFWLLTPLGPVGAIMYRVAEYLARVWNEPKTAEREEFGRFAAQAFYWIDWIPVRLTAAAFAVVGNFEDAIYAWRNFAGRWQDEAVGIILSAGGGAMGIRLGAPAENAADVVPLDATTVDSINLETEVPVGEEATGRALQSTVGLVWRALLLWMLLVLLLSIAKWLG</sequence>
<evidence type="ECO:0000256" key="6">
    <source>
        <dbReference type="ARBA" id="ARBA00022692"/>
    </source>
</evidence>
<evidence type="ECO:0000313" key="11">
    <source>
        <dbReference type="Proteomes" id="UP000294737"/>
    </source>
</evidence>
<reference evidence="10 11" key="1">
    <citation type="submission" date="2019-03" db="EMBL/GenBank/DDBJ databases">
        <title>Genomic Encyclopedia of Type Strains, Phase IV (KMG-IV): sequencing the most valuable type-strain genomes for metagenomic binning, comparative biology and taxonomic classification.</title>
        <authorList>
            <person name="Goeker M."/>
        </authorList>
    </citation>
    <scope>NUCLEOTIDE SEQUENCE [LARGE SCALE GENOMIC DNA]</scope>
    <source>
        <strain evidence="10 11">DSM 18555</strain>
    </source>
</reference>
<accession>A0A4R6G4Y3</accession>
<name>A0A4R6G4Y3_9BURK</name>
<keyword evidence="8 9" id="KW-0472">Membrane</keyword>
<dbReference type="EMBL" id="SNWF01000005">
    <property type="protein sequence ID" value="TDN89496.1"/>
    <property type="molecule type" value="Genomic_DNA"/>
</dbReference>
<keyword evidence="11" id="KW-1185">Reference proteome</keyword>
<dbReference type="GO" id="GO:0009236">
    <property type="term" value="P:cobalamin biosynthetic process"/>
    <property type="evidence" value="ECO:0007669"/>
    <property type="project" value="UniProtKB-UniRule"/>
</dbReference>
<dbReference type="GO" id="GO:0048472">
    <property type="term" value="F:threonine-phosphate decarboxylase activity"/>
    <property type="evidence" value="ECO:0007669"/>
    <property type="project" value="InterPro"/>
</dbReference>
<keyword evidence="6 9" id="KW-0812">Transmembrane</keyword>